<evidence type="ECO:0000313" key="4">
    <source>
        <dbReference type="Proteomes" id="UP001295684"/>
    </source>
</evidence>
<evidence type="ECO:0000256" key="2">
    <source>
        <dbReference type="SAM" id="MobiDB-lite"/>
    </source>
</evidence>
<gene>
    <name evidence="3" type="ORF">ECRASSUSDP1_LOCUS1381</name>
</gene>
<name>A0AAD1U4J5_EUPCR</name>
<evidence type="ECO:0000313" key="3">
    <source>
        <dbReference type="EMBL" id="CAI2360084.1"/>
    </source>
</evidence>
<reference evidence="3" key="1">
    <citation type="submission" date="2023-07" db="EMBL/GenBank/DDBJ databases">
        <authorList>
            <consortium name="AG Swart"/>
            <person name="Singh M."/>
            <person name="Singh A."/>
            <person name="Seah K."/>
            <person name="Emmerich C."/>
        </authorList>
    </citation>
    <scope>NUCLEOTIDE SEQUENCE</scope>
    <source>
        <strain evidence="3">DP1</strain>
    </source>
</reference>
<feature type="coiled-coil region" evidence="1">
    <location>
        <begin position="232"/>
        <end position="259"/>
    </location>
</feature>
<feature type="coiled-coil region" evidence="1">
    <location>
        <begin position="355"/>
        <end position="485"/>
    </location>
</feature>
<dbReference type="Proteomes" id="UP001295684">
    <property type="component" value="Unassembled WGS sequence"/>
</dbReference>
<feature type="compositionally biased region" description="Basic and acidic residues" evidence="2">
    <location>
        <begin position="564"/>
        <end position="573"/>
    </location>
</feature>
<accession>A0AAD1U4J5</accession>
<keyword evidence="4" id="KW-1185">Reference proteome</keyword>
<protein>
    <submittedName>
        <fullName evidence="3">Uncharacterized protein</fullName>
    </submittedName>
</protein>
<feature type="compositionally biased region" description="Polar residues" evidence="2">
    <location>
        <begin position="127"/>
        <end position="142"/>
    </location>
</feature>
<feature type="region of interest" description="Disordered" evidence="2">
    <location>
        <begin position="551"/>
        <end position="573"/>
    </location>
</feature>
<comment type="caution">
    <text evidence="3">The sequence shown here is derived from an EMBL/GenBank/DDBJ whole genome shotgun (WGS) entry which is preliminary data.</text>
</comment>
<feature type="region of interest" description="Disordered" evidence="2">
    <location>
        <begin position="1"/>
        <end position="48"/>
    </location>
</feature>
<proteinExistence type="predicted"/>
<keyword evidence="1" id="KW-0175">Coiled coil</keyword>
<evidence type="ECO:0000256" key="1">
    <source>
        <dbReference type="SAM" id="Coils"/>
    </source>
</evidence>
<dbReference type="EMBL" id="CAMPGE010001303">
    <property type="protein sequence ID" value="CAI2360084.1"/>
    <property type="molecule type" value="Genomic_DNA"/>
</dbReference>
<feature type="region of interest" description="Disordered" evidence="2">
    <location>
        <begin position="640"/>
        <end position="662"/>
    </location>
</feature>
<feature type="region of interest" description="Disordered" evidence="2">
    <location>
        <begin position="78"/>
        <end position="160"/>
    </location>
</feature>
<sequence length="674" mass="79296">MLPNTTENVSYQPNGYNSFGNNQLPANSQTRNYNNGDSYQNHVVQPSNNRIHRISQPKAGSPSAQERYDPFIKAPALNNASLRKSREHNGVTSAPKSQERYRPRQNESNANEYNDGGQAARGHKPNSKSMSARQGHTRNGSATVGAPNGAQNGALNNSLNNSYNLRPMPVHERENVFNEWGAVIKHQDEIDQELKRLQQAKHRERQKSYKMQLDQQYREYLDKKKGAVSEQAQKEDQMLKAYQKDLDDKNRKEDEKRSQLVNNAKTAAFESMNEMSIIKKQQQQMRDMERQMYHDKMKMQEQIDTQKRLEQKEKYKTDQANYSKILALQHKSRLDQANYEKVADRQFSEAERLKLNKEEEDRNRFFQKLHQIQERNDFKQKKLQEYMEQDPKELRSKQDEKNYLKNLEIAEKNGIMKDHEEKNKKQKDQISNYNSLAQQLKEREFHQQNLQMQERAIAQHYNQEADKYRQEMADDRRKKELAKADYYKALTSQISENKKRKQYSVLMTEHERRVNDRDIKAYEHQDTYNLYSKVPGFGGDNRLEKYIDKSMKMDDKSQSSPIRSPEHNKLDISSEKGSHLAKMGKMYLNRSANILADGEEEPTRDPVDPYNPNKLQRVRENMEKEDAIKYRANTINRGYGFDQRIKQTPPQSKIFPHKDKANPYDYNFVAPGNY</sequence>
<dbReference type="AlphaFoldDB" id="A0AAD1U4J5"/>
<feature type="compositionally biased region" description="Low complexity" evidence="2">
    <location>
        <begin position="148"/>
        <end position="160"/>
    </location>
</feature>
<organism evidence="3 4">
    <name type="scientific">Euplotes crassus</name>
    <dbReference type="NCBI Taxonomy" id="5936"/>
    <lineage>
        <taxon>Eukaryota</taxon>
        <taxon>Sar</taxon>
        <taxon>Alveolata</taxon>
        <taxon>Ciliophora</taxon>
        <taxon>Intramacronucleata</taxon>
        <taxon>Spirotrichea</taxon>
        <taxon>Hypotrichia</taxon>
        <taxon>Euplotida</taxon>
        <taxon>Euplotidae</taxon>
        <taxon>Moneuplotes</taxon>
    </lineage>
</organism>